<protein>
    <submittedName>
        <fullName evidence="1">Uncharacterized protein</fullName>
    </submittedName>
</protein>
<accession>S4TE48</accession>
<reference evidence="1" key="1">
    <citation type="journal article" date="2013" name="ISME J.">
        <title>Previously unknown and highly divergent ssDNA viruses populate the oceans.</title>
        <authorList>
            <person name="Labonte J.M."/>
            <person name="Suttle C.A."/>
        </authorList>
    </citation>
    <scope>NUCLEOTIDE SEQUENCE</scope>
</reference>
<sequence>MCGFAVSAMNYLMKVRRRRKASLTCWPVRCNPISMPTWRPLMARRRALRFSPTPRRKRVWADLQISDLGFAEAALRSNDLLAGYVAAGGSMQGVTVQRTIVDLSWWSDTVGSVDNFMTFGLYKGTNTAADVADPVTEPYADWAFIHTSFQGEGHGLIANDTPHVVRIDTATMRKVDEIGETWWLLFKLSAPTAVSETGSVKARVRTLLLLP</sequence>
<proteinExistence type="predicted"/>
<dbReference type="EMBL" id="JX904383">
    <property type="protein sequence ID" value="AGA18371.1"/>
    <property type="molecule type" value="Genomic_DNA"/>
</dbReference>
<organism evidence="1">
    <name type="scientific">uncultured marine virus</name>
    <dbReference type="NCBI Taxonomy" id="186617"/>
    <lineage>
        <taxon>Viruses</taxon>
        <taxon>environmental samples</taxon>
    </lineage>
</organism>
<name>S4TE48_9VIRU</name>
<evidence type="ECO:0000313" key="1">
    <source>
        <dbReference type="EMBL" id="AGA18371.1"/>
    </source>
</evidence>